<dbReference type="InterPro" id="IPR002145">
    <property type="entry name" value="CopG"/>
</dbReference>
<evidence type="ECO:0000259" key="2">
    <source>
        <dbReference type="Pfam" id="PF01402"/>
    </source>
</evidence>
<dbReference type="Proteomes" id="UP001058860">
    <property type="component" value="Chromosome"/>
</dbReference>
<keyword evidence="4" id="KW-1185">Reference proteome</keyword>
<organism evidence="3 4">
    <name type="scientific">Svornostia abyssi</name>
    <dbReference type="NCBI Taxonomy" id="2898438"/>
    <lineage>
        <taxon>Bacteria</taxon>
        <taxon>Bacillati</taxon>
        <taxon>Actinomycetota</taxon>
        <taxon>Thermoleophilia</taxon>
        <taxon>Solirubrobacterales</taxon>
        <taxon>Baekduiaceae</taxon>
        <taxon>Svornostia</taxon>
    </lineage>
</organism>
<dbReference type="EMBL" id="CP088295">
    <property type="protein sequence ID" value="UUY03870.1"/>
    <property type="molecule type" value="Genomic_DNA"/>
</dbReference>
<feature type="compositionally biased region" description="Basic and acidic residues" evidence="1">
    <location>
        <begin position="68"/>
        <end position="82"/>
    </location>
</feature>
<dbReference type="Pfam" id="PF01402">
    <property type="entry name" value="RHH_1"/>
    <property type="match status" value="1"/>
</dbReference>
<feature type="compositionally biased region" description="Low complexity" evidence="1">
    <location>
        <begin position="47"/>
        <end position="60"/>
    </location>
</feature>
<feature type="region of interest" description="Disordered" evidence="1">
    <location>
        <begin position="41"/>
        <end position="82"/>
    </location>
</feature>
<proteinExistence type="predicted"/>
<reference evidence="4" key="1">
    <citation type="submission" date="2021-11" db="EMBL/GenBank/DDBJ databases">
        <title>Cultivation dependent microbiological survey of springs from the worlds oldest radium mine currently devoted to the extraction of radon-saturated water.</title>
        <authorList>
            <person name="Kapinusova G."/>
            <person name="Smrhova T."/>
            <person name="Strejcek M."/>
            <person name="Suman J."/>
            <person name="Jani K."/>
            <person name="Pajer P."/>
            <person name="Uhlik O."/>
        </authorList>
    </citation>
    <scope>NUCLEOTIDE SEQUENCE [LARGE SCALE GENOMIC DNA]</scope>
    <source>
        <strain evidence="4">J379</strain>
    </source>
</reference>
<gene>
    <name evidence="3" type="ORF">LRS13_24980</name>
</gene>
<protein>
    <submittedName>
        <fullName evidence="3">Ribbon-helix-helix protein, CopG family</fullName>
    </submittedName>
</protein>
<evidence type="ECO:0000256" key="1">
    <source>
        <dbReference type="SAM" id="MobiDB-lite"/>
    </source>
</evidence>
<accession>A0ABY5PGV3</accession>
<dbReference type="RefSeq" id="WP_353864369.1">
    <property type="nucleotide sequence ID" value="NZ_CP088295.1"/>
</dbReference>
<evidence type="ECO:0000313" key="4">
    <source>
        <dbReference type="Proteomes" id="UP001058860"/>
    </source>
</evidence>
<feature type="domain" description="Ribbon-helix-helix protein CopG" evidence="2">
    <location>
        <begin position="4"/>
        <end position="39"/>
    </location>
</feature>
<evidence type="ECO:0000313" key="3">
    <source>
        <dbReference type="EMBL" id="UUY03870.1"/>
    </source>
</evidence>
<name>A0ABY5PGV3_9ACTN</name>
<sequence>MLDRRLQVLVDAERYARLEALAQERGTSIGAIVREAIDRGLSDPSSRRAAAGRRLLSADPMPVPADPADLRAELDAARDRAR</sequence>